<dbReference type="SUPFAM" id="SSF103473">
    <property type="entry name" value="MFS general substrate transporter"/>
    <property type="match status" value="1"/>
</dbReference>
<feature type="transmembrane region" description="Helical" evidence="5">
    <location>
        <begin position="195"/>
        <end position="216"/>
    </location>
</feature>
<feature type="transmembrane region" description="Helical" evidence="5">
    <location>
        <begin position="252"/>
        <end position="270"/>
    </location>
</feature>
<dbReference type="InterPro" id="IPR036259">
    <property type="entry name" value="MFS_trans_sf"/>
</dbReference>
<feature type="transmembrane region" description="Helical" evidence="5">
    <location>
        <begin position="167"/>
        <end position="189"/>
    </location>
</feature>
<dbReference type="OrthoDB" id="3936150at2759"/>
<dbReference type="AlphaFoldDB" id="A0A8B6G500"/>
<feature type="transmembrane region" description="Helical" evidence="5">
    <location>
        <begin position="327"/>
        <end position="347"/>
    </location>
</feature>
<dbReference type="GO" id="GO:0022857">
    <property type="term" value="F:transmembrane transporter activity"/>
    <property type="evidence" value="ECO:0007669"/>
    <property type="project" value="InterPro"/>
</dbReference>
<dbReference type="Pfam" id="PF00083">
    <property type="entry name" value="Sugar_tr"/>
    <property type="match status" value="1"/>
</dbReference>
<feature type="transmembrane region" description="Helical" evidence="5">
    <location>
        <begin position="418"/>
        <end position="440"/>
    </location>
</feature>
<reference evidence="7" key="1">
    <citation type="submission" date="2018-11" db="EMBL/GenBank/DDBJ databases">
        <authorList>
            <person name="Alioto T."/>
            <person name="Alioto T."/>
        </authorList>
    </citation>
    <scope>NUCLEOTIDE SEQUENCE</scope>
</reference>
<keyword evidence="4 5" id="KW-0472">Membrane</keyword>
<dbReference type="Gene3D" id="1.20.1250.20">
    <property type="entry name" value="MFS general substrate transporter like domains"/>
    <property type="match status" value="1"/>
</dbReference>
<feature type="transmembrane region" description="Helical" evidence="5">
    <location>
        <begin position="20"/>
        <end position="42"/>
    </location>
</feature>
<keyword evidence="2 5" id="KW-0812">Transmembrane</keyword>
<feature type="transmembrane region" description="Helical" evidence="5">
    <location>
        <begin position="452"/>
        <end position="472"/>
    </location>
</feature>
<feature type="transmembrane region" description="Helical" evidence="5">
    <location>
        <begin position="141"/>
        <end position="160"/>
    </location>
</feature>
<feature type="transmembrane region" description="Helical" evidence="5">
    <location>
        <begin position="223"/>
        <end position="246"/>
    </location>
</feature>
<dbReference type="InterPro" id="IPR005828">
    <property type="entry name" value="MFS_sugar_transport-like"/>
</dbReference>
<sequence>MKFDDILMKLGEFGFYQKRLYVLLCMPAILVGSFMMNLVFVMKTPEHRCKLPQLDNDTYEITSEYQRHLINITIPESDDETIEYDRCHYYVYPFGESPSRQNATKITCTEWVYDKSVITQSFASEMHLVCQDTLLTSHAQMIFYFGVLVGDLLFGILADTFGRKKSLYLAIIILIGSAFGVCWSSSYITFVILEFIIGAANHGAFMICCVLGLEMVGPSKRNWAGIVIHMFFAVGLVYLAGMGYFLRNWQHVGLAIAAPCVLFLCYWWIIPESPRWLLSRGRHDEAVTILKKVALTNKANIPEKLLQIQDEPDPHGNLWHLFSSKVLFVRTMIIFLNWAVVSLMYYGVTMNVGNMGGDFYLNFFLLALIEFPAYSICIYLVDKIGRKKLHCGCMLLGGFACASTIFTVLFGGKTLEPLTLALAIVGKLGASGAFCVIYVFSAELYPTVVRNAGMGASSCIARIGGMLAPYVAKSGELVDGKFGKALPLVIFGAASVFAGLMCLLLPETLNQRLPETIEDGNRFGRGNDYNDSTTIVEKYTSKKEKQLVSSESL</sequence>
<feature type="transmembrane region" description="Helical" evidence="5">
    <location>
        <begin position="484"/>
        <end position="505"/>
    </location>
</feature>
<keyword evidence="3 5" id="KW-1133">Transmembrane helix</keyword>
<comment type="subcellular location">
    <subcellularLocation>
        <location evidence="1">Membrane</location>
        <topology evidence="1">Multi-pass membrane protein</topology>
    </subcellularLocation>
</comment>
<dbReference type="PROSITE" id="PS50850">
    <property type="entry name" value="MFS"/>
    <property type="match status" value="1"/>
</dbReference>
<evidence type="ECO:0000313" key="8">
    <source>
        <dbReference type="Proteomes" id="UP000596742"/>
    </source>
</evidence>
<gene>
    <name evidence="7" type="ORF">MGAL_10B044430</name>
</gene>
<accession>A0A8B6G500</accession>
<dbReference type="PANTHER" id="PTHR24064">
    <property type="entry name" value="SOLUTE CARRIER FAMILY 22 MEMBER"/>
    <property type="match status" value="1"/>
</dbReference>
<dbReference type="InterPro" id="IPR020846">
    <property type="entry name" value="MFS_dom"/>
</dbReference>
<feature type="transmembrane region" description="Helical" evidence="5">
    <location>
        <begin position="359"/>
        <end position="381"/>
    </location>
</feature>
<organism evidence="7 8">
    <name type="scientific">Mytilus galloprovincialis</name>
    <name type="common">Mediterranean mussel</name>
    <dbReference type="NCBI Taxonomy" id="29158"/>
    <lineage>
        <taxon>Eukaryota</taxon>
        <taxon>Metazoa</taxon>
        <taxon>Spiralia</taxon>
        <taxon>Lophotrochozoa</taxon>
        <taxon>Mollusca</taxon>
        <taxon>Bivalvia</taxon>
        <taxon>Autobranchia</taxon>
        <taxon>Pteriomorphia</taxon>
        <taxon>Mytilida</taxon>
        <taxon>Mytiloidea</taxon>
        <taxon>Mytilidae</taxon>
        <taxon>Mytilinae</taxon>
        <taxon>Mytilus</taxon>
    </lineage>
</organism>
<evidence type="ECO:0000256" key="5">
    <source>
        <dbReference type="SAM" id="Phobius"/>
    </source>
</evidence>
<evidence type="ECO:0000313" key="7">
    <source>
        <dbReference type="EMBL" id="VDI58709.1"/>
    </source>
</evidence>
<evidence type="ECO:0000256" key="3">
    <source>
        <dbReference type="ARBA" id="ARBA00022989"/>
    </source>
</evidence>
<keyword evidence="8" id="KW-1185">Reference proteome</keyword>
<evidence type="ECO:0000256" key="1">
    <source>
        <dbReference type="ARBA" id="ARBA00004141"/>
    </source>
</evidence>
<dbReference type="CDD" id="cd17317">
    <property type="entry name" value="MFS_SLC22"/>
    <property type="match status" value="1"/>
</dbReference>
<dbReference type="Proteomes" id="UP000596742">
    <property type="component" value="Unassembled WGS sequence"/>
</dbReference>
<proteinExistence type="predicted"/>
<evidence type="ECO:0000259" key="6">
    <source>
        <dbReference type="PROSITE" id="PS50850"/>
    </source>
</evidence>
<comment type="caution">
    <text evidence="7">The sequence shown here is derived from an EMBL/GenBank/DDBJ whole genome shotgun (WGS) entry which is preliminary data.</text>
</comment>
<evidence type="ECO:0000256" key="2">
    <source>
        <dbReference type="ARBA" id="ARBA00022692"/>
    </source>
</evidence>
<feature type="domain" description="Major facilitator superfamily (MFS) profile" evidence="6">
    <location>
        <begin position="88"/>
        <end position="510"/>
    </location>
</feature>
<name>A0A8B6G500_MYTGA</name>
<dbReference type="EMBL" id="UYJE01007869">
    <property type="protein sequence ID" value="VDI58709.1"/>
    <property type="molecule type" value="Genomic_DNA"/>
</dbReference>
<evidence type="ECO:0000256" key="4">
    <source>
        <dbReference type="ARBA" id="ARBA00023136"/>
    </source>
</evidence>
<dbReference type="GO" id="GO:0016020">
    <property type="term" value="C:membrane"/>
    <property type="evidence" value="ECO:0007669"/>
    <property type="project" value="UniProtKB-SubCell"/>
</dbReference>
<protein>
    <submittedName>
        <fullName evidence="7">MFS transporter, OCT family, solute carrier family 22 (Organic cation transporter), member 4/5</fullName>
    </submittedName>
</protein>
<feature type="transmembrane region" description="Helical" evidence="5">
    <location>
        <begin position="393"/>
        <end position="412"/>
    </location>
</feature>